<reference evidence="2" key="2">
    <citation type="submission" date="2020-06" db="EMBL/GenBank/DDBJ databases">
        <authorList>
            <person name="Sheffer M."/>
        </authorList>
    </citation>
    <scope>NUCLEOTIDE SEQUENCE</scope>
</reference>
<accession>A0A8T0FWU8</accession>
<evidence type="ECO:0000313" key="2">
    <source>
        <dbReference type="EMBL" id="KAF8795192.1"/>
    </source>
</evidence>
<name>A0A8T0FWU8_ARGBR</name>
<dbReference type="Proteomes" id="UP000807504">
    <property type="component" value="Unassembled WGS sequence"/>
</dbReference>
<proteinExistence type="predicted"/>
<gene>
    <name evidence="2" type="ORF">HNY73_003069</name>
</gene>
<evidence type="ECO:0000313" key="3">
    <source>
        <dbReference type="Proteomes" id="UP000807504"/>
    </source>
</evidence>
<reference evidence="2" key="1">
    <citation type="journal article" date="2020" name="bioRxiv">
        <title>Chromosome-level reference genome of the European wasp spider Argiope bruennichi: a resource for studies on range expansion and evolutionary adaptation.</title>
        <authorList>
            <person name="Sheffer M.M."/>
            <person name="Hoppe A."/>
            <person name="Krehenwinkel H."/>
            <person name="Uhl G."/>
            <person name="Kuss A.W."/>
            <person name="Jensen L."/>
            <person name="Jensen C."/>
            <person name="Gillespie R.G."/>
            <person name="Hoff K.J."/>
            <person name="Prost S."/>
        </authorList>
    </citation>
    <scope>NUCLEOTIDE SEQUENCE</scope>
</reference>
<keyword evidence="3" id="KW-1185">Reference proteome</keyword>
<evidence type="ECO:0000256" key="1">
    <source>
        <dbReference type="SAM" id="MobiDB-lite"/>
    </source>
</evidence>
<comment type="caution">
    <text evidence="2">The sequence shown here is derived from an EMBL/GenBank/DDBJ whole genome shotgun (WGS) entry which is preliminary data.</text>
</comment>
<dbReference type="EMBL" id="JABXBU010000002">
    <property type="protein sequence ID" value="KAF8795192.1"/>
    <property type="molecule type" value="Genomic_DNA"/>
</dbReference>
<feature type="compositionally biased region" description="Basic and acidic residues" evidence="1">
    <location>
        <begin position="281"/>
        <end position="297"/>
    </location>
</feature>
<sequence length="306" mass="34824">MEMEARMREMEVELEKKKIEEGMAASNASSTSGGQLPINPQIEISKPMPTFDGKECYIVLYMSLFERQVKKLKIDKENCLSCLIHFMLAETIKSKSQDSSTSNAFSRDNRDYNGILKQTKQDKGLTRNEYEPKSRSKFTYYFCGVDGHVKKFCLEFLNTNSDQDSRRKANVHRTVVDPESITTETAAVAKVMSHRQPSLDKGGNMIHQEVLSSVVPTLVDDVLLPPEIRNKLQGVQENYFVDTSEENIEPKKVKNREFVDETSDDNSVVSSEEIKALAVENSEKDAEELSRSDDKRPNRLFRCGRS</sequence>
<dbReference type="AlphaFoldDB" id="A0A8T0FWU8"/>
<organism evidence="2 3">
    <name type="scientific">Argiope bruennichi</name>
    <name type="common">Wasp spider</name>
    <name type="synonym">Aranea bruennichi</name>
    <dbReference type="NCBI Taxonomy" id="94029"/>
    <lineage>
        <taxon>Eukaryota</taxon>
        <taxon>Metazoa</taxon>
        <taxon>Ecdysozoa</taxon>
        <taxon>Arthropoda</taxon>
        <taxon>Chelicerata</taxon>
        <taxon>Arachnida</taxon>
        <taxon>Araneae</taxon>
        <taxon>Araneomorphae</taxon>
        <taxon>Entelegynae</taxon>
        <taxon>Araneoidea</taxon>
        <taxon>Araneidae</taxon>
        <taxon>Argiope</taxon>
    </lineage>
</organism>
<protein>
    <submittedName>
        <fullName evidence="2">Uncharacterized protein</fullName>
    </submittedName>
</protein>
<feature type="region of interest" description="Disordered" evidence="1">
    <location>
        <begin position="279"/>
        <end position="306"/>
    </location>
</feature>